<dbReference type="OrthoDB" id="9805366at2"/>
<dbReference type="AlphaFoldDB" id="A0A1I2FUK1"/>
<protein>
    <submittedName>
        <fullName evidence="4">UDP:flavonoid glycosyltransferase YjiC, YdhE family</fullName>
    </submittedName>
</protein>
<dbReference type="SUPFAM" id="SSF53756">
    <property type="entry name" value="UDP-Glycosyltransferase/glycogen phosphorylase"/>
    <property type="match status" value="1"/>
</dbReference>
<dbReference type="Gene3D" id="3.40.50.2000">
    <property type="entry name" value="Glycogen Phosphorylase B"/>
    <property type="match status" value="2"/>
</dbReference>
<dbReference type="GO" id="GO:0016758">
    <property type="term" value="F:hexosyltransferase activity"/>
    <property type="evidence" value="ECO:0007669"/>
    <property type="project" value="UniProtKB-ARBA"/>
</dbReference>
<dbReference type="GO" id="GO:0008194">
    <property type="term" value="F:UDP-glycosyltransferase activity"/>
    <property type="evidence" value="ECO:0007669"/>
    <property type="project" value="InterPro"/>
</dbReference>
<dbReference type="EMBL" id="FONY01000015">
    <property type="protein sequence ID" value="SFF09025.1"/>
    <property type="molecule type" value="Genomic_DNA"/>
</dbReference>
<evidence type="ECO:0000313" key="4">
    <source>
        <dbReference type="EMBL" id="SFF09025.1"/>
    </source>
</evidence>
<dbReference type="InterPro" id="IPR010610">
    <property type="entry name" value="EryCIII-like_C"/>
</dbReference>
<feature type="domain" description="Erythromycin biosynthesis protein CIII-like C-terminal" evidence="3">
    <location>
        <begin position="327"/>
        <end position="442"/>
    </location>
</feature>
<reference evidence="4 5" key="1">
    <citation type="submission" date="2016-10" db="EMBL/GenBank/DDBJ databases">
        <authorList>
            <person name="de Groot N.N."/>
        </authorList>
    </citation>
    <scope>NUCLEOTIDE SEQUENCE [LARGE SCALE GENOMIC DNA]</scope>
    <source>
        <strain>GEY</strain>
        <strain evidence="5">DSM 9560</strain>
    </source>
</reference>
<dbReference type="CDD" id="cd03784">
    <property type="entry name" value="GT1_Gtf-like"/>
    <property type="match status" value="1"/>
</dbReference>
<name>A0A1I2FUK1_9BACT</name>
<dbReference type="Pfam" id="PF06722">
    <property type="entry name" value="EryCIII-like_C"/>
    <property type="match status" value="1"/>
</dbReference>
<keyword evidence="2 4" id="KW-0808">Transferase</keyword>
<evidence type="ECO:0000256" key="1">
    <source>
        <dbReference type="ARBA" id="ARBA00022676"/>
    </source>
</evidence>
<dbReference type="PANTHER" id="PTHR48043:SF145">
    <property type="entry name" value="FI06409P-RELATED"/>
    <property type="match status" value="1"/>
</dbReference>
<accession>A0A1I2FUK1</accession>
<organism evidence="4 5">
    <name type="scientific">Thermoflexibacter ruber</name>
    <dbReference type="NCBI Taxonomy" id="1003"/>
    <lineage>
        <taxon>Bacteria</taxon>
        <taxon>Pseudomonadati</taxon>
        <taxon>Bacteroidota</taxon>
        <taxon>Cytophagia</taxon>
        <taxon>Cytophagales</taxon>
        <taxon>Thermoflexibacteraceae</taxon>
        <taxon>Thermoflexibacter</taxon>
    </lineage>
</organism>
<gene>
    <name evidence="4" type="ORF">SAMN04488541_101578</name>
</gene>
<dbReference type="STRING" id="1003.SAMN04488541_101578"/>
<dbReference type="InterPro" id="IPR050271">
    <property type="entry name" value="UDP-glycosyltransferase"/>
</dbReference>
<dbReference type="PANTHER" id="PTHR48043">
    <property type="entry name" value="EG:EG0003.4 PROTEIN-RELATED"/>
    <property type="match status" value="1"/>
</dbReference>
<keyword evidence="5" id="KW-1185">Reference proteome</keyword>
<dbReference type="Proteomes" id="UP000199513">
    <property type="component" value="Unassembled WGS sequence"/>
</dbReference>
<evidence type="ECO:0000259" key="3">
    <source>
        <dbReference type="Pfam" id="PF06722"/>
    </source>
</evidence>
<dbReference type="InterPro" id="IPR002213">
    <property type="entry name" value="UDP_glucos_trans"/>
</dbReference>
<sequence length="455" mass="53358">MKTILLIPYFFESHLYPTFQTAKTLQNQGYHVVYAIHGAYHIHTKSQGFDSVELGGLPFGYGFEKDNREFEKSTDLYLDILLDKITNRIYEDRKAKLTKIVEEVHPHLILIDTWASTDFIILYPLAQKYGISLAFMHLMLSTYRKQHSSPLFTPFLPNEKEVIQKTWKQLAWQKKNHNFKQAIRYLGHHDSKKIKQKFKENLLPDKHQILWEENPYNYAFAGVPELIFSAEELEFQPSEKRPHQQYLGGIIYANRKQTDIDEKYEIVLSQIIEKKQPLMYCAFGTLQKKFVGRIILFLQKLFFVFQQNPPWQLICTASREVRDAFQNTELPNNIHLLSKVPQLALLPKVDVFITHGGLNSIQEALHFQVPTLNYPLNLDCDHVGNAARIFYHRLGLRGEISQDSPKEIAEKIQELLTNPIYKQNLQAFKEKTEAKYTEERVLTLFEELMREPAWV</sequence>
<evidence type="ECO:0000313" key="5">
    <source>
        <dbReference type="Proteomes" id="UP000199513"/>
    </source>
</evidence>
<dbReference type="RefSeq" id="WP_091544659.1">
    <property type="nucleotide sequence ID" value="NZ_FONY01000015.1"/>
</dbReference>
<evidence type="ECO:0000256" key="2">
    <source>
        <dbReference type="ARBA" id="ARBA00022679"/>
    </source>
</evidence>
<keyword evidence="1" id="KW-0328">Glycosyltransferase</keyword>
<proteinExistence type="predicted"/>